<name>A0A2P2QM59_RHIMU</name>
<sequence>MNIRYRSSDPSNQNNRPHLIFDTKCFSNMVHHLEEIKCDHEVRLHTNQYPH</sequence>
<accession>A0A2P2QM59</accession>
<proteinExistence type="predicted"/>
<organism evidence="1">
    <name type="scientific">Rhizophora mucronata</name>
    <name type="common">Asiatic mangrove</name>
    <dbReference type="NCBI Taxonomy" id="61149"/>
    <lineage>
        <taxon>Eukaryota</taxon>
        <taxon>Viridiplantae</taxon>
        <taxon>Streptophyta</taxon>
        <taxon>Embryophyta</taxon>
        <taxon>Tracheophyta</taxon>
        <taxon>Spermatophyta</taxon>
        <taxon>Magnoliopsida</taxon>
        <taxon>eudicotyledons</taxon>
        <taxon>Gunneridae</taxon>
        <taxon>Pentapetalae</taxon>
        <taxon>rosids</taxon>
        <taxon>fabids</taxon>
        <taxon>Malpighiales</taxon>
        <taxon>Rhizophoraceae</taxon>
        <taxon>Rhizophora</taxon>
    </lineage>
</organism>
<dbReference type="EMBL" id="GGEC01087570">
    <property type="protein sequence ID" value="MBX68054.1"/>
    <property type="molecule type" value="Transcribed_RNA"/>
</dbReference>
<reference evidence="1" key="1">
    <citation type="submission" date="2018-02" db="EMBL/GenBank/DDBJ databases">
        <title>Rhizophora mucronata_Transcriptome.</title>
        <authorList>
            <person name="Meera S.P."/>
            <person name="Sreeshan A."/>
            <person name="Augustine A."/>
        </authorList>
    </citation>
    <scope>NUCLEOTIDE SEQUENCE</scope>
    <source>
        <tissue evidence="1">Leaf</tissue>
    </source>
</reference>
<dbReference type="AlphaFoldDB" id="A0A2P2QM59"/>
<protein>
    <submittedName>
        <fullName evidence="1">Uncharacterized protein</fullName>
    </submittedName>
</protein>
<evidence type="ECO:0000313" key="1">
    <source>
        <dbReference type="EMBL" id="MBX68054.1"/>
    </source>
</evidence>